<comment type="caution">
    <text evidence="7">The sequence shown here is derived from an EMBL/GenBank/DDBJ whole genome shotgun (WGS) entry which is preliminary data.</text>
</comment>
<evidence type="ECO:0000256" key="4">
    <source>
        <dbReference type="PROSITE-ProRule" id="PRU00354"/>
    </source>
</evidence>
<evidence type="ECO:0000256" key="1">
    <source>
        <dbReference type="ARBA" id="ARBA00007867"/>
    </source>
</evidence>
<name>A0A7C1JBM5_9CHLR</name>
<dbReference type="SUPFAM" id="SSF103473">
    <property type="entry name" value="MFS general substrate transporter"/>
    <property type="match status" value="1"/>
</dbReference>
<feature type="transmembrane region" description="Helical" evidence="5">
    <location>
        <begin position="105"/>
        <end position="131"/>
    </location>
</feature>
<sequence>MRSLYLLIFTAGLVTLGMELSAARLLEPAFGNSQIVWAAIIGLILLSLAVGAWLGGWLADRHPRREALELTLTIAALGVALIPSVSGPVLRLASQGMANFAADLLLGALLAVSLLFAGPAILLGTATPWAVRIAMSEQEKALTVERKKLPAASGHRSSISSLGRIAGRLSAVATAGSLIGAFLPVLWLIPTFGTRWTFYLLAMVLLAVIGVAASQRIRWLALVALLSVLAAAWWWQPQGVRAAWDDGRAGAIIYEDESAFNYIAVRQWGSERHLKLNEGIGIHSVYHPDTLLSQGIWDYFLLAPLFRAEPPRNLLLIGAAAGTVAGLYTNIYGDIPIVGVELDPEILRVGEQWFGATWPNYTPVAADGRRWLAQQAADVRFDVIAIDAYRPPYIPFHLTTVEFFALVRQHLNEEGVVAINVGRTDTHYALVDAMAATLQAVFPSVFVIDEPGPPATLANSLVIAVNTPTTLERFRSAVAALPETAPDEFVAFARRAIAHARVATPSPSAPVFTDDRSQVEQIVHSLILDFVLAR</sequence>
<gene>
    <name evidence="7" type="ORF">ENQ20_12685</name>
</gene>
<dbReference type="NCBIfam" id="NF037959">
    <property type="entry name" value="MFS_SpdSyn"/>
    <property type="match status" value="2"/>
</dbReference>
<dbReference type="EMBL" id="DSMG01000123">
    <property type="protein sequence ID" value="HDX32323.1"/>
    <property type="molecule type" value="Genomic_DNA"/>
</dbReference>
<dbReference type="InterPro" id="IPR030374">
    <property type="entry name" value="PABS"/>
</dbReference>
<accession>A0A7C1JBM5</accession>
<feature type="transmembrane region" description="Helical" evidence="5">
    <location>
        <begin position="165"/>
        <end position="190"/>
    </location>
</feature>
<dbReference type="InterPro" id="IPR036259">
    <property type="entry name" value="MFS_trans_sf"/>
</dbReference>
<dbReference type="PANTHER" id="PTHR43317:SF1">
    <property type="entry name" value="THERMOSPERMINE SYNTHASE ACAULIS5"/>
    <property type="match status" value="1"/>
</dbReference>
<comment type="similarity">
    <text evidence="1">Belongs to the spermidine/spermine synthase family.</text>
</comment>
<keyword evidence="5" id="KW-0472">Membrane</keyword>
<feature type="transmembrane region" description="Helical" evidence="5">
    <location>
        <begin position="35"/>
        <end position="55"/>
    </location>
</feature>
<dbReference type="Gene3D" id="3.40.50.150">
    <property type="entry name" value="Vaccinia Virus protein VP39"/>
    <property type="match status" value="1"/>
</dbReference>
<dbReference type="CDD" id="cd02440">
    <property type="entry name" value="AdoMet_MTases"/>
    <property type="match status" value="1"/>
</dbReference>
<keyword evidence="2 4" id="KW-0808">Transferase</keyword>
<feature type="transmembrane region" description="Helical" evidence="5">
    <location>
        <begin position="67"/>
        <end position="85"/>
    </location>
</feature>
<dbReference type="GO" id="GO:0006596">
    <property type="term" value="P:polyamine biosynthetic process"/>
    <property type="evidence" value="ECO:0007669"/>
    <property type="project" value="UniProtKB-UniRule"/>
</dbReference>
<feature type="domain" description="PABS" evidence="6">
    <location>
        <begin position="337"/>
        <end position="470"/>
    </location>
</feature>
<keyword evidence="5" id="KW-1133">Transmembrane helix</keyword>
<dbReference type="Pfam" id="PF01564">
    <property type="entry name" value="Spermine_synth"/>
    <property type="match status" value="1"/>
</dbReference>
<proteinExistence type="inferred from homology"/>
<evidence type="ECO:0000256" key="3">
    <source>
        <dbReference type="ARBA" id="ARBA00023115"/>
    </source>
</evidence>
<dbReference type="PROSITE" id="PS51006">
    <property type="entry name" value="PABS_2"/>
    <property type="match status" value="1"/>
</dbReference>
<dbReference type="InterPro" id="IPR029063">
    <property type="entry name" value="SAM-dependent_MTases_sf"/>
</dbReference>
<organism evidence="7">
    <name type="scientific">Caldilinea aerophila</name>
    <dbReference type="NCBI Taxonomy" id="133453"/>
    <lineage>
        <taxon>Bacteria</taxon>
        <taxon>Bacillati</taxon>
        <taxon>Chloroflexota</taxon>
        <taxon>Caldilineae</taxon>
        <taxon>Caldilineales</taxon>
        <taxon>Caldilineaceae</taxon>
        <taxon>Caldilinea</taxon>
    </lineage>
</organism>
<protein>
    <submittedName>
        <fullName evidence="7">Spermine synthase</fullName>
    </submittedName>
</protein>
<feature type="active site" description="Proton acceptor" evidence="4">
    <location>
        <position position="387"/>
    </location>
</feature>
<reference evidence="7" key="1">
    <citation type="journal article" date="2020" name="mSystems">
        <title>Genome- and Community-Level Interaction Insights into Carbon Utilization and Element Cycling Functions of Hydrothermarchaeota in Hydrothermal Sediment.</title>
        <authorList>
            <person name="Zhou Z."/>
            <person name="Liu Y."/>
            <person name="Xu W."/>
            <person name="Pan J."/>
            <person name="Luo Z.H."/>
            <person name="Li M."/>
        </authorList>
    </citation>
    <scope>NUCLEOTIDE SEQUENCE [LARGE SCALE GENOMIC DNA]</scope>
    <source>
        <strain evidence="7">SpSt-289</strain>
    </source>
</reference>
<dbReference type="PANTHER" id="PTHR43317">
    <property type="entry name" value="THERMOSPERMINE SYNTHASE ACAULIS5"/>
    <property type="match status" value="1"/>
</dbReference>
<dbReference type="AlphaFoldDB" id="A0A7C1JBM5"/>
<feature type="transmembrane region" description="Helical" evidence="5">
    <location>
        <begin position="219"/>
        <end position="235"/>
    </location>
</feature>
<evidence type="ECO:0000256" key="2">
    <source>
        <dbReference type="ARBA" id="ARBA00022679"/>
    </source>
</evidence>
<evidence type="ECO:0000313" key="7">
    <source>
        <dbReference type="EMBL" id="HDX32323.1"/>
    </source>
</evidence>
<evidence type="ECO:0000256" key="5">
    <source>
        <dbReference type="SAM" id="Phobius"/>
    </source>
</evidence>
<keyword evidence="5" id="KW-0812">Transmembrane</keyword>
<feature type="transmembrane region" description="Helical" evidence="5">
    <location>
        <begin position="196"/>
        <end position="212"/>
    </location>
</feature>
<dbReference type="SUPFAM" id="SSF53335">
    <property type="entry name" value="S-adenosyl-L-methionine-dependent methyltransferases"/>
    <property type="match status" value="1"/>
</dbReference>
<dbReference type="GO" id="GO:0016740">
    <property type="term" value="F:transferase activity"/>
    <property type="evidence" value="ECO:0007669"/>
    <property type="project" value="UniProtKB-UniRule"/>
</dbReference>
<evidence type="ECO:0000259" key="6">
    <source>
        <dbReference type="PROSITE" id="PS51006"/>
    </source>
</evidence>
<keyword evidence="3 4" id="KW-0620">Polyamine biosynthesis</keyword>